<dbReference type="Proteomes" id="UP000627984">
    <property type="component" value="Unassembled WGS sequence"/>
</dbReference>
<proteinExistence type="predicted"/>
<evidence type="ECO:0000256" key="1">
    <source>
        <dbReference type="SAM" id="MobiDB-lite"/>
    </source>
</evidence>
<organism evidence="2 3">
    <name type="scientific">Planomonospora parontospora</name>
    <dbReference type="NCBI Taxonomy" id="58119"/>
    <lineage>
        <taxon>Bacteria</taxon>
        <taxon>Bacillati</taxon>
        <taxon>Actinomycetota</taxon>
        <taxon>Actinomycetes</taxon>
        <taxon>Streptosporangiales</taxon>
        <taxon>Streptosporangiaceae</taxon>
        <taxon>Planomonospora</taxon>
    </lineage>
</organism>
<protein>
    <submittedName>
        <fullName evidence="2">Uncharacterized protein</fullName>
    </submittedName>
</protein>
<gene>
    <name evidence="2" type="ORF">GCM10010126_45220</name>
</gene>
<sequence length="90" mass="9279">MAPRRGAFFPAAPPRPPLPRWPYGSARGAEPYGDGSGPAGGAVRGAGPDRRAEPYGTGQISGRSWRVSVRPGPTPMAEIGAPLISSRALT</sequence>
<feature type="compositionally biased region" description="Pro residues" evidence="1">
    <location>
        <begin position="11"/>
        <end position="20"/>
    </location>
</feature>
<feature type="compositionally biased region" description="Gly residues" evidence="1">
    <location>
        <begin position="34"/>
        <end position="44"/>
    </location>
</feature>
<accession>A0AA37F642</accession>
<reference evidence="2" key="2">
    <citation type="submission" date="2022-09" db="EMBL/GenBank/DDBJ databases">
        <authorList>
            <person name="Sun Q."/>
            <person name="Ohkuma M."/>
        </authorList>
    </citation>
    <scope>NUCLEOTIDE SEQUENCE</scope>
    <source>
        <strain evidence="2">JCM 3093</strain>
    </source>
</reference>
<feature type="compositionally biased region" description="Low complexity" evidence="1">
    <location>
        <begin position="1"/>
        <end position="10"/>
    </location>
</feature>
<evidence type="ECO:0000313" key="2">
    <source>
        <dbReference type="EMBL" id="GGK80884.1"/>
    </source>
</evidence>
<reference evidence="2" key="1">
    <citation type="journal article" date="2014" name="Int. J. Syst. Evol. Microbiol.">
        <title>Complete genome sequence of Corynebacterium casei LMG S-19264T (=DSM 44701T), isolated from a smear-ripened cheese.</title>
        <authorList>
            <consortium name="US DOE Joint Genome Institute (JGI-PGF)"/>
            <person name="Walter F."/>
            <person name="Albersmeier A."/>
            <person name="Kalinowski J."/>
            <person name="Ruckert C."/>
        </authorList>
    </citation>
    <scope>NUCLEOTIDE SEQUENCE</scope>
    <source>
        <strain evidence="2">JCM 3093</strain>
    </source>
</reference>
<dbReference type="EMBL" id="BMQD01000014">
    <property type="protein sequence ID" value="GGK80884.1"/>
    <property type="molecule type" value="Genomic_DNA"/>
</dbReference>
<feature type="region of interest" description="Disordered" evidence="1">
    <location>
        <begin position="1"/>
        <end position="90"/>
    </location>
</feature>
<name>A0AA37F642_9ACTN</name>
<comment type="caution">
    <text evidence="2">The sequence shown here is derived from an EMBL/GenBank/DDBJ whole genome shotgun (WGS) entry which is preliminary data.</text>
</comment>
<dbReference type="AlphaFoldDB" id="A0AA37F642"/>
<evidence type="ECO:0000313" key="3">
    <source>
        <dbReference type="Proteomes" id="UP000627984"/>
    </source>
</evidence>